<protein>
    <submittedName>
        <fullName evidence="2">Uncharacterized protein</fullName>
    </submittedName>
</protein>
<gene>
    <name evidence="2" type="ORF">FH972_024727</name>
</gene>
<dbReference type="AlphaFoldDB" id="A0A5N6KYU5"/>
<proteinExistence type="predicted"/>
<dbReference type="EMBL" id="VIBQ01000018">
    <property type="protein sequence ID" value="KAB8364867.1"/>
    <property type="molecule type" value="Genomic_DNA"/>
</dbReference>
<evidence type="ECO:0000256" key="1">
    <source>
        <dbReference type="SAM" id="MobiDB-lite"/>
    </source>
</evidence>
<sequence length="80" mass="8618">MPAMPHGPPAFLPRGAPAYLWNSQSGRAIPISSTLLYPRRHNPTIKGWDTRATGATVAGKDPVSISEGRTADARDPEPRK</sequence>
<feature type="compositionally biased region" description="Basic and acidic residues" evidence="1">
    <location>
        <begin position="69"/>
        <end position="80"/>
    </location>
</feature>
<name>A0A5N6KYU5_9ROSI</name>
<accession>A0A5N6KYU5</accession>
<comment type="caution">
    <text evidence="2">The sequence shown here is derived from an EMBL/GenBank/DDBJ whole genome shotgun (WGS) entry which is preliminary data.</text>
</comment>
<keyword evidence="3" id="KW-1185">Reference proteome</keyword>
<reference evidence="2 3" key="1">
    <citation type="submission" date="2019-06" db="EMBL/GenBank/DDBJ databases">
        <title>A chromosomal-level reference genome of Carpinus fangiana (Coryloideae, Betulaceae).</title>
        <authorList>
            <person name="Yang X."/>
            <person name="Wang Z."/>
            <person name="Zhang L."/>
            <person name="Hao G."/>
            <person name="Liu J."/>
            <person name="Yang Y."/>
        </authorList>
    </citation>
    <scope>NUCLEOTIDE SEQUENCE [LARGE SCALE GENOMIC DNA]</scope>
    <source>
        <strain evidence="2">Cfa_2016G</strain>
        <tissue evidence="2">Leaf</tissue>
    </source>
</reference>
<evidence type="ECO:0000313" key="2">
    <source>
        <dbReference type="EMBL" id="KAB8364867.1"/>
    </source>
</evidence>
<feature type="region of interest" description="Disordered" evidence="1">
    <location>
        <begin position="55"/>
        <end position="80"/>
    </location>
</feature>
<dbReference type="Proteomes" id="UP000327013">
    <property type="component" value="Unassembled WGS sequence"/>
</dbReference>
<evidence type="ECO:0000313" key="3">
    <source>
        <dbReference type="Proteomes" id="UP000327013"/>
    </source>
</evidence>
<organism evidence="2 3">
    <name type="scientific">Carpinus fangiana</name>
    <dbReference type="NCBI Taxonomy" id="176857"/>
    <lineage>
        <taxon>Eukaryota</taxon>
        <taxon>Viridiplantae</taxon>
        <taxon>Streptophyta</taxon>
        <taxon>Embryophyta</taxon>
        <taxon>Tracheophyta</taxon>
        <taxon>Spermatophyta</taxon>
        <taxon>Magnoliopsida</taxon>
        <taxon>eudicotyledons</taxon>
        <taxon>Gunneridae</taxon>
        <taxon>Pentapetalae</taxon>
        <taxon>rosids</taxon>
        <taxon>fabids</taxon>
        <taxon>Fagales</taxon>
        <taxon>Betulaceae</taxon>
        <taxon>Carpinus</taxon>
    </lineage>
</organism>